<organism evidence="2 3">
    <name type="scientific">Lithospermum erythrorhizon</name>
    <name type="common">Purple gromwell</name>
    <name type="synonym">Lithospermum officinale var. erythrorhizon</name>
    <dbReference type="NCBI Taxonomy" id="34254"/>
    <lineage>
        <taxon>Eukaryota</taxon>
        <taxon>Viridiplantae</taxon>
        <taxon>Streptophyta</taxon>
        <taxon>Embryophyta</taxon>
        <taxon>Tracheophyta</taxon>
        <taxon>Spermatophyta</taxon>
        <taxon>Magnoliopsida</taxon>
        <taxon>eudicotyledons</taxon>
        <taxon>Gunneridae</taxon>
        <taxon>Pentapetalae</taxon>
        <taxon>asterids</taxon>
        <taxon>lamiids</taxon>
        <taxon>Boraginales</taxon>
        <taxon>Boraginaceae</taxon>
        <taxon>Boraginoideae</taxon>
        <taxon>Lithospermeae</taxon>
        <taxon>Lithospermum</taxon>
    </lineage>
</organism>
<protein>
    <submittedName>
        <fullName evidence="2">Chaperone</fullName>
    </submittedName>
</protein>
<dbReference type="PANTHER" id="PTHR45098:SF1">
    <property type="entry name" value="DNAJ DOMAIN CONTAINING PROTEIN, EXPRESSED"/>
    <property type="match status" value="1"/>
</dbReference>
<evidence type="ECO:0000313" key="2">
    <source>
        <dbReference type="EMBL" id="GAA0164924.1"/>
    </source>
</evidence>
<dbReference type="Proteomes" id="UP001454036">
    <property type="component" value="Unassembled WGS sequence"/>
</dbReference>
<dbReference type="Gene3D" id="1.10.287.110">
    <property type="entry name" value="DnaJ domain"/>
    <property type="match status" value="1"/>
</dbReference>
<dbReference type="InterPro" id="IPR036869">
    <property type="entry name" value="J_dom_sf"/>
</dbReference>
<dbReference type="PROSITE" id="PS50076">
    <property type="entry name" value="DNAJ_2"/>
    <property type="match status" value="1"/>
</dbReference>
<gene>
    <name evidence="2" type="ORF">LIER_39875</name>
</gene>
<keyword evidence="3" id="KW-1185">Reference proteome</keyword>
<dbReference type="SMART" id="SM00271">
    <property type="entry name" value="DnaJ"/>
    <property type="match status" value="1"/>
</dbReference>
<dbReference type="PROSITE" id="PS00636">
    <property type="entry name" value="DNAJ_1"/>
    <property type="match status" value="1"/>
</dbReference>
<proteinExistence type="predicted"/>
<evidence type="ECO:0000313" key="3">
    <source>
        <dbReference type="Proteomes" id="UP001454036"/>
    </source>
</evidence>
<dbReference type="EMBL" id="BAABME010022067">
    <property type="protein sequence ID" value="GAA0164924.1"/>
    <property type="molecule type" value="Genomic_DNA"/>
</dbReference>
<name>A0AAV3QLK2_LITER</name>
<reference evidence="2 3" key="1">
    <citation type="submission" date="2024-01" db="EMBL/GenBank/DDBJ databases">
        <title>The complete chloroplast genome sequence of Lithospermum erythrorhizon: insights into the phylogenetic relationship among Boraginaceae species and the maternal lineages of purple gromwells.</title>
        <authorList>
            <person name="Okada T."/>
            <person name="Watanabe K."/>
        </authorList>
    </citation>
    <scope>NUCLEOTIDE SEQUENCE [LARGE SCALE GENOMIC DNA]</scope>
</reference>
<accession>A0AAV3QLK2</accession>
<dbReference type="PANTHER" id="PTHR45098">
    <property type="entry name" value="DNAJ DOMAIN CONTAINING PROTEIN, EXPRESSED"/>
    <property type="match status" value="1"/>
</dbReference>
<comment type="caution">
    <text evidence="2">The sequence shown here is derived from an EMBL/GenBank/DDBJ whole genome shotgun (WGS) entry which is preliminary data.</text>
</comment>
<sequence>MDSEVDHYVVLGLPSNEEGAKLCDRDITKAYKKKAIELHPDKRPHDLNAHQNFQKLMTSYEVLKDEESRKLFDEHLRVKRQKHNEGIATICAIFSNKETPNCMKFQPGSFFSYHLYDSPFIGRAQKT</sequence>
<feature type="domain" description="J" evidence="1">
    <location>
        <begin position="6"/>
        <end position="76"/>
    </location>
</feature>
<evidence type="ECO:0000259" key="1">
    <source>
        <dbReference type="PROSITE" id="PS50076"/>
    </source>
</evidence>
<dbReference type="PRINTS" id="PR00625">
    <property type="entry name" value="JDOMAIN"/>
</dbReference>
<dbReference type="InterPro" id="IPR018253">
    <property type="entry name" value="DnaJ_domain_CS"/>
</dbReference>
<dbReference type="InterPro" id="IPR001623">
    <property type="entry name" value="DnaJ_domain"/>
</dbReference>
<dbReference type="SUPFAM" id="SSF46565">
    <property type="entry name" value="Chaperone J-domain"/>
    <property type="match status" value="1"/>
</dbReference>
<dbReference type="Pfam" id="PF00226">
    <property type="entry name" value="DnaJ"/>
    <property type="match status" value="1"/>
</dbReference>
<dbReference type="AlphaFoldDB" id="A0AAV3QLK2"/>
<dbReference type="CDD" id="cd06257">
    <property type="entry name" value="DnaJ"/>
    <property type="match status" value="1"/>
</dbReference>